<evidence type="ECO:0000313" key="8">
    <source>
        <dbReference type="Proteomes" id="UP000675163"/>
    </source>
</evidence>
<dbReference type="CDD" id="cd00609">
    <property type="entry name" value="AAT_like"/>
    <property type="match status" value="1"/>
</dbReference>
<dbReference type="PANTHER" id="PTHR46577">
    <property type="entry name" value="HTH-TYPE TRANSCRIPTIONAL REGULATORY PROTEIN GABR"/>
    <property type="match status" value="1"/>
</dbReference>
<evidence type="ECO:0000313" key="7">
    <source>
        <dbReference type="EMBL" id="MBP1324785.1"/>
    </source>
</evidence>
<dbReference type="Gene3D" id="3.40.640.10">
    <property type="entry name" value="Type I PLP-dependent aspartate aminotransferase-like (Major domain)"/>
    <property type="match status" value="1"/>
</dbReference>
<dbReference type="RefSeq" id="WP_209703914.1">
    <property type="nucleotide sequence ID" value="NZ_JAFIDA010000001.1"/>
</dbReference>
<keyword evidence="8" id="KW-1185">Reference proteome</keyword>
<dbReference type="Gene3D" id="1.10.10.10">
    <property type="entry name" value="Winged helix-like DNA-binding domain superfamily/Winged helix DNA-binding domain"/>
    <property type="match status" value="1"/>
</dbReference>
<protein>
    <submittedName>
        <fullName evidence="7">GntR family transcriptional regulator/MocR family aminotransferase</fullName>
    </submittedName>
</protein>
<organism evidence="7 8">
    <name type="scientific">Leucobacter exalbidus</name>
    <dbReference type="NCBI Taxonomy" id="662960"/>
    <lineage>
        <taxon>Bacteria</taxon>
        <taxon>Bacillati</taxon>
        <taxon>Actinomycetota</taxon>
        <taxon>Actinomycetes</taxon>
        <taxon>Micrococcales</taxon>
        <taxon>Microbacteriaceae</taxon>
        <taxon>Leucobacter</taxon>
    </lineage>
</organism>
<keyword evidence="2" id="KW-0663">Pyridoxal phosphate</keyword>
<evidence type="ECO:0000256" key="5">
    <source>
        <dbReference type="ARBA" id="ARBA00023163"/>
    </source>
</evidence>
<keyword evidence="4" id="KW-0238">DNA-binding</keyword>
<evidence type="ECO:0000256" key="2">
    <source>
        <dbReference type="ARBA" id="ARBA00022898"/>
    </source>
</evidence>
<dbReference type="InterPro" id="IPR015421">
    <property type="entry name" value="PyrdxlP-dep_Trfase_major"/>
</dbReference>
<proteinExistence type="inferred from homology"/>
<gene>
    <name evidence="7" type="ORF">JOF28_000017</name>
</gene>
<dbReference type="SUPFAM" id="SSF53383">
    <property type="entry name" value="PLP-dependent transferases"/>
    <property type="match status" value="1"/>
</dbReference>
<dbReference type="Pfam" id="PF00155">
    <property type="entry name" value="Aminotran_1_2"/>
    <property type="match status" value="1"/>
</dbReference>
<dbReference type="GO" id="GO:0008483">
    <property type="term" value="F:transaminase activity"/>
    <property type="evidence" value="ECO:0007669"/>
    <property type="project" value="UniProtKB-KW"/>
</dbReference>
<accession>A0A940PRA6</accession>
<dbReference type="Pfam" id="PF00392">
    <property type="entry name" value="GntR"/>
    <property type="match status" value="1"/>
</dbReference>
<feature type="domain" description="HTH gntR-type" evidence="6">
    <location>
        <begin position="17"/>
        <end position="85"/>
    </location>
</feature>
<evidence type="ECO:0000256" key="3">
    <source>
        <dbReference type="ARBA" id="ARBA00023015"/>
    </source>
</evidence>
<keyword evidence="3" id="KW-0805">Transcription regulation</keyword>
<dbReference type="PRINTS" id="PR00035">
    <property type="entry name" value="HTHGNTR"/>
</dbReference>
<sequence>MGIAGELPITLDRSGSATLPAQVAAGLRDAIDRDMLRPGESLPSTRDLAARLDVARGVIVAAYEQLVAEGYLLSGHGRGTVVHPRLDRARAGQHGEPVDATEATALPAALPAHGPLAPGTPLADAVDRPAWRSAWRHAATLAHLAAPELGDPRLREEIAEHLRQMRGTRRSPADVIVTAGARDGLSLLLTALGTTRGRALVVGVEDPGYPSLRQVAARHGARIVALPVDADGLVTTSLPTGVLDVVIVTPSHQYPLGGSLPLTRRRELLDWATRTGVVIVEDDYDSELRHVGSPLPTLTALDDPETGTVVLLGTFSKTLSPALAAGFLLAPRGLRRLIEPVRSDLGGPVSAVVQAALARYLSEGELRRHIARMRRRYARRRDLLSERLAGQPGWRVRPTSGGLHAVIELTPGSTAREQRVLELADAAGLGAVGLSSYWEASNVAGSTGLVIGMGGPDDDGFDRALTVLRRVLAA</sequence>
<evidence type="ECO:0000256" key="1">
    <source>
        <dbReference type="ARBA" id="ARBA00005384"/>
    </source>
</evidence>
<dbReference type="CDD" id="cd07377">
    <property type="entry name" value="WHTH_GntR"/>
    <property type="match status" value="1"/>
</dbReference>
<dbReference type="InterPro" id="IPR000524">
    <property type="entry name" value="Tscrpt_reg_HTH_GntR"/>
</dbReference>
<dbReference type="GO" id="GO:0003700">
    <property type="term" value="F:DNA-binding transcription factor activity"/>
    <property type="evidence" value="ECO:0007669"/>
    <property type="project" value="InterPro"/>
</dbReference>
<dbReference type="GO" id="GO:0003677">
    <property type="term" value="F:DNA binding"/>
    <property type="evidence" value="ECO:0007669"/>
    <property type="project" value="UniProtKB-KW"/>
</dbReference>
<dbReference type="SUPFAM" id="SSF46785">
    <property type="entry name" value="Winged helix' DNA-binding domain"/>
    <property type="match status" value="1"/>
</dbReference>
<dbReference type="PANTHER" id="PTHR46577:SF1">
    <property type="entry name" value="HTH-TYPE TRANSCRIPTIONAL REGULATORY PROTEIN GABR"/>
    <property type="match status" value="1"/>
</dbReference>
<comment type="caution">
    <text evidence="7">The sequence shown here is derived from an EMBL/GenBank/DDBJ whole genome shotgun (WGS) entry which is preliminary data.</text>
</comment>
<dbReference type="PROSITE" id="PS50949">
    <property type="entry name" value="HTH_GNTR"/>
    <property type="match status" value="1"/>
</dbReference>
<dbReference type="InterPro" id="IPR051446">
    <property type="entry name" value="HTH_trans_reg/aminotransferase"/>
</dbReference>
<dbReference type="Proteomes" id="UP000675163">
    <property type="component" value="Unassembled WGS sequence"/>
</dbReference>
<comment type="similarity">
    <text evidence="1">In the C-terminal section; belongs to the class-I pyridoxal-phosphate-dependent aminotransferase family.</text>
</comment>
<evidence type="ECO:0000256" key="4">
    <source>
        <dbReference type="ARBA" id="ARBA00023125"/>
    </source>
</evidence>
<dbReference type="SMART" id="SM00345">
    <property type="entry name" value="HTH_GNTR"/>
    <property type="match status" value="1"/>
</dbReference>
<keyword evidence="7" id="KW-0032">Aminotransferase</keyword>
<dbReference type="InterPro" id="IPR015424">
    <property type="entry name" value="PyrdxlP-dep_Trfase"/>
</dbReference>
<dbReference type="GO" id="GO:0030170">
    <property type="term" value="F:pyridoxal phosphate binding"/>
    <property type="evidence" value="ECO:0007669"/>
    <property type="project" value="InterPro"/>
</dbReference>
<dbReference type="AlphaFoldDB" id="A0A940PRA6"/>
<dbReference type="InterPro" id="IPR004839">
    <property type="entry name" value="Aminotransferase_I/II_large"/>
</dbReference>
<name>A0A940PRA6_9MICO</name>
<dbReference type="InterPro" id="IPR036390">
    <property type="entry name" value="WH_DNA-bd_sf"/>
</dbReference>
<keyword evidence="5" id="KW-0804">Transcription</keyword>
<keyword evidence="7" id="KW-0808">Transferase</keyword>
<evidence type="ECO:0000259" key="6">
    <source>
        <dbReference type="PROSITE" id="PS50949"/>
    </source>
</evidence>
<dbReference type="InterPro" id="IPR036388">
    <property type="entry name" value="WH-like_DNA-bd_sf"/>
</dbReference>
<reference evidence="7" key="1">
    <citation type="submission" date="2021-02" db="EMBL/GenBank/DDBJ databases">
        <title>Sequencing the genomes of 1000 actinobacteria strains.</title>
        <authorList>
            <person name="Klenk H.-P."/>
        </authorList>
    </citation>
    <scope>NUCLEOTIDE SEQUENCE</scope>
    <source>
        <strain evidence="7">DSM 22850</strain>
    </source>
</reference>
<dbReference type="EMBL" id="JAFIDA010000001">
    <property type="protein sequence ID" value="MBP1324785.1"/>
    <property type="molecule type" value="Genomic_DNA"/>
</dbReference>